<sequence length="86" mass="9730">MTDDDRIARRLAHVRALDERNELVEERATEYATAEGSNAFSPYLPDDPTRQPERENYRARARRSLGLACCEQYGIGDHDPVEHGGA</sequence>
<dbReference type="Proteomes" id="UP000598174">
    <property type="component" value="Unassembled WGS sequence"/>
</dbReference>
<gene>
    <name evidence="2" type="ORF">Afe05nite_86930</name>
</gene>
<keyword evidence="3" id="KW-1185">Reference proteome</keyword>
<organism evidence="2 3">
    <name type="scientific">Paractinoplanes ferrugineus</name>
    <dbReference type="NCBI Taxonomy" id="113564"/>
    <lineage>
        <taxon>Bacteria</taxon>
        <taxon>Bacillati</taxon>
        <taxon>Actinomycetota</taxon>
        <taxon>Actinomycetes</taxon>
        <taxon>Micromonosporales</taxon>
        <taxon>Micromonosporaceae</taxon>
        <taxon>Paractinoplanes</taxon>
    </lineage>
</organism>
<evidence type="ECO:0000313" key="2">
    <source>
        <dbReference type="EMBL" id="GIE16853.1"/>
    </source>
</evidence>
<evidence type="ECO:0000313" key="3">
    <source>
        <dbReference type="Proteomes" id="UP000598174"/>
    </source>
</evidence>
<feature type="region of interest" description="Disordered" evidence="1">
    <location>
        <begin position="30"/>
        <end position="57"/>
    </location>
</feature>
<accession>A0A919J9Y0</accession>
<evidence type="ECO:0000256" key="1">
    <source>
        <dbReference type="SAM" id="MobiDB-lite"/>
    </source>
</evidence>
<protein>
    <submittedName>
        <fullName evidence="2">Uncharacterized protein</fullName>
    </submittedName>
</protein>
<feature type="compositionally biased region" description="Basic and acidic residues" evidence="1">
    <location>
        <begin position="47"/>
        <end position="57"/>
    </location>
</feature>
<dbReference type="EMBL" id="BOMM01000104">
    <property type="protein sequence ID" value="GIE16853.1"/>
    <property type="molecule type" value="Genomic_DNA"/>
</dbReference>
<comment type="caution">
    <text evidence="2">The sequence shown here is derived from an EMBL/GenBank/DDBJ whole genome shotgun (WGS) entry which is preliminary data.</text>
</comment>
<dbReference type="AlphaFoldDB" id="A0A919J9Y0"/>
<reference evidence="2" key="1">
    <citation type="submission" date="2021-01" db="EMBL/GenBank/DDBJ databases">
        <title>Whole genome shotgun sequence of Actinoplanes ferrugineus NBRC 15555.</title>
        <authorList>
            <person name="Komaki H."/>
            <person name="Tamura T."/>
        </authorList>
    </citation>
    <scope>NUCLEOTIDE SEQUENCE</scope>
    <source>
        <strain evidence="2">NBRC 15555</strain>
    </source>
</reference>
<name>A0A919J9Y0_9ACTN</name>
<proteinExistence type="predicted"/>
<dbReference type="RefSeq" id="WP_203823177.1">
    <property type="nucleotide sequence ID" value="NZ_BAAABP010000005.1"/>
</dbReference>